<sequence>MPKILLLIAIFTTFLFAELRHVDVSEEVVTSGIKIIDIRTMPEWKETGMVKDAIPLTFFDEQGRYDTDNFMKELNQYVSKDKEFALICRTGSRSAAVSELLSKQGYKVVNLKGGMKSLIQKGYTPTPYNP</sequence>
<dbReference type="InterPro" id="IPR036873">
    <property type="entry name" value="Rhodanese-like_dom_sf"/>
</dbReference>
<dbReference type="InterPro" id="IPR044684">
    <property type="entry name" value="STR17/STR18/HARC1-like"/>
</dbReference>
<dbReference type="SUPFAM" id="SSF52821">
    <property type="entry name" value="Rhodanese/Cell cycle control phosphatase"/>
    <property type="match status" value="1"/>
</dbReference>
<dbReference type="CDD" id="cd00158">
    <property type="entry name" value="RHOD"/>
    <property type="match status" value="1"/>
</dbReference>
<dbReference type="RefSeq" id="WP_087438833.1">
    <property type="nucleotide sequence ID" value="NZ_CP021416.1"/>
</dbReference>
<organism evidence="2 3">
    <name type="scientific">Sulfurospirillum diekertiae</name>
    <dbReference type="NCBI Taxonomy" id="1854492"/>
    <lineage>
        <taxon>Bacteria</taxon>
        <taxon>Pseudomonadati</taxon>
        <taxon>Campylobacterota</taxon>
        <taxon>Epsilonproteobacteria</taxon>
        <taxon>Campylobacterales</taxon>
        <taxon>Sulfurospirillaceae</taxon>
        <taxon>Sulfurospirillum</taxon>
    </lineage>
</organism>
<dbReference type="EMBL" id="CP021416">
    <property type="protein sequence ID" value="ARU49020.1"/>
    <property type="molecule type" value="Genomic_DNA"/>
</dbReference>
<dbReference type="PROSITE" id="PS50206">
    <property type="entry name" value="RHODANESE_3"/>
    <property type="match status" value="1"/>
</dbReference>
<proteinExistence type="predicted"/>
<dbReference type="InterPro" id="IPR001763">
    <property type="entry name" value="Rhodanese-like_dom"/>
</dbReference>
<reference evidence="3" key="1">
    <citation type="submission" date="2017-05" db="EMBL/GenBank/DDBJ databases">
        <title>Dechlorination kinetics govern the competition between two new strains of the genus Sulfurospirillum.</title>
        <authorList>
            <person name="Buttet G.F."/>
            <person name="Murray A.M."/>
            <person name="Goris T."/>
            <person name="Burion M."/>
            <person name="Lin B."/>
            <person name="Rolle M."/>
            <person name="Maillard J."/>
        </authorList>
    </citation>
    <scope>NUCLEOTIDE SEQUENCE [LARGE SCALE GENOMIC DNA]</scope>
    <source>
        <strain evidence="3">SL2-1</strain>
    </source>
</reference>
<dbReference type="Pfam" id="PF00581">
    <property type="entry name" value="Rhodanese"/>
    <property type="match status" value="1"/>
</dbReference>
<accession>A0A1Y0HM52</accession>
<gene>
    <name evidence="2" type="ORF">Sdiek1_1861</name>
</gene>
<protein>
    <recommendedName>
        <fullName evidence="1">Rhodanese domain-containing protein</fullName>
    </recommendedName>
</protein>
<dbReference type="GO" id="GO:0003824">
    <property type="term" value="F:catalytic activity"/>
    <property type="evidence" value="ECO:0007669"/>
    <property type="project" value="InterPro"/>
</dbReference>
<dbReference type="PANTHER" id="PTHR44542:SF14">
    <property type="entry name" value="PROTEIN HIGH ARSENIC CONTENT 1, MITOCHONDRIAL-RELATED"/>
    <property type="match status" value="1"/>
</dbReference>
<name>A0A1Y0HM52_9BACT</name>
<keyword evidence="3" id="KW-1185">Reference proteome</keyword>
<dbReference type="PANTHER" id="PTHR44542">
    <property type="entry name" value="THIOSULFATE SULFURTRANSFERASE 18"/>
    <property type="match status" value="1"/>
</dbReference>
<dbReference type="OrthoDB" id="5471138at2"/>
<evidence type="ECO:0000313" key="2">
    <source>
        <dbReference type="EMBL" id="ARU49020.1"/>
    </source>
</evidence>
<evidence type="ECO:0000313" key="3">
    <source>
        <dbReference type="Proteomes" id="UP000196005"/>
    </source>
</evidence>
<dbReference type="KEGG" id="suls:Sdiek1_1861"/>
<dbReference type="SMART" id="SM00450">
    <property type="entry name" value="RHOD"/>
    <property type="match status" value="1"/>
</dbReference>
<feature type="domain" description="Rhodanese" evidence="1">
    <location>
        <begin position="29"/>
        <end position="127"/>
    </location>
</feature>
<dbReference type="Proteomes" id="UP000196005">
    <property type="component" value="Chromosome"/>
</dbReference>
<evidence type="ECO:0000259" key="1">
    <source>
        <dbReference type="PROSITE" id="PS50206"/>
    </source>
</evidence>
<dbReference type="Gene3D" id="3.40.250.10">
    <property type="entry name" value="Rhodanese-like domain"/>
    <property type="match status" value="1"/>
</dbReference>
<dbReference type="AlphaFoldDB" id="A0A1Y0HM52"/>